<evidence type="ECO:0000313" key="2">
    <source>
        <dbReference type="Proteomes" id="UP000299102"/>
    </source>
</evidence>
<accession>A0A4C1Z561</accession>
<name>A0A4C1Z561_EUMVA</name>
<protein>
    <submittedName>
        <fullName evidence="1">Uncharacterized protein</fullName>
    </submittedName>
</protein>
<keyword evidence="2" id="KW-1185">Reference proteome</keyword>
<reference evidence="1 2" key="1">
    <citation type="journal article" date="2019" name="Commun. Biol.">
        <title>The bagworm genome reveals a unique fibroin gene that provides high tensile strength.</title>
        <authorList>
            <person name="Kono N."/>
            <person name="Nakamura H."/>
            <person name="Ohtoshi R."/>
            <person name="Tomita M."/>
            <person name="Numata K."/>
            <person name="Arakawa K."/>
        </authorList>
    </citation>
    <scope>NUCLEOTIDE SEQUENCE [LARGE SCALE GENOMIC DNA]</scope>
</reference>
<dbReference type="AlphaFoldDB" id="A0A4C1Z561"/>
<dbReference type="OrthoDB" id="616263at2759"/>
<dbReference type="Proteomes" id="UP000299102">
    <property type="component" value="Unassembled WGS sequence"/>
</dbReference>
<evidence type="ECO:0000313" key="1">
    <source>
        <dbReference type="EMBL" id="GBP82323.1"/>
    </source>
</evidence>
<proteinExistence type="predicted"/>
<organism evidence="1 2">
    <name type="scientific">Eumeta variegata</name>
    <name type="common">Bagworm moth</name>
    <name type="synonym">Eumeta japonica</name>
    <dbReference type="NCBI Taxonomy" id="151549"/>
    <lineage>
        <taxon>Eukaryota</taxon>
        <taxon>Metazoa</taxon>
        <taxon>Ecdysozoa</taxon>
        <taxon>Arthropoda</taxon>
        <taxon>Hexapoda</taxon>
        <taxon>Insecta</taxon>
        <taxon>Pterygota</taxon>
        <taxon>Neoptera</taxon>
        <taxon>Endopterygota</taxon>
        <taxon>Lepidoptera</taxon>
        <taxon>Glossata</taxon>
        <taxon>Ditrysia</taxon>
        <taxon>Tineoidea</taxon>
        <taxon>Psychidae</taxon>
        <taxon>Oiketicinae</taxon>
        <taxon>Eumeta</taxon>
    </lineage>
</organism>
<dbReference type="EMBL" id="BGZK01001558">
    <property type="protein sequence ID" value="GBP82323.1"/>
    <property type="molecule type" value="Genomic_DNA"/>
</dbReference>
<gene>
    <name evidence="1" type="ORF">EVAR_53781_1</name>
</gene>
<sequence>MQPTADPRIRLSTTNLYPNDRILIPVLRKERKTPKEILKTWYQFFRNLRLVYDGQKWARLFQQGRESCEDDLRPGCPVTVVTEENVRK</sequence>
<comment type="caution">
    <text evidence="1">The sequence shown here is derived from an EMBL/GenBank/DDBJ whole genome shotgun (WGS) entry which is preliminary data.</text>
</comment>